<dbReference type="PROSITE" id="PS50126">
    <property type="entry name" value="S1"/>
    <property type="match status" value="1"/>
</dbReference>
<proteinExistence type="inferred from homology"/>
<dbReference type="InterPro" id="IPR003029">
    <property type="entry name" value="S1_domain"/>
</dbReference>
<dbReference type="PROSITE" id="PS01175">
    <property type="entry name" value="RIBONUCLEASE_II"/>
    <property type="match status" value="1"/>
</dbReference>
<accession>A0ABQ5LMR3</accession>
<dbReference type="HAMAP" id="MF_01895">
    <property type="entry name" value="RNase_R"/>
    <property type="match status" value="1"/>
</dbReference>
<evidence type="ECO:0000256" key="3">
    <source>
        <dbReference type="ARBA" id="ARBA00022722"/>
    </source>
</evidence>
<dbReference type="PANTHER" id="PTHR23355">
    <property type="entry name" value="RIBONUCLEASE"/>
    <property type="match status" value="1"/>
</dbReference>
<dbReference type="NCBIfam" id="TIGR00358">
    <property type="entry name" value="3_prime_RNase"/>
    <property type="match status" value="1"/>
</dbReference>
<dbReference type="InterPro" id="IPR012340">
    <property type="entry name" value="NA-bd_OB-fold"/>
</dbReference>
<dbReference type="Proteomes" id="UP001144205">
    <property type="component" value="Unassembled WGS sequence"/>
</dbReference>
<evidence type="ECO:0000256" key="7">
    <source>
        <dbReference type="HAMAP-Rule" id="MF_01895"/>
    </source>
</evidence>
<name>A0ABQ5LMR3_9RHOB</name>
<keyword evidence="2 7" id="KW-0963">Cytoplasm</keyword>
<dbReference type="InterPro" id="IPR004476">
    <property type="entry name" value="RNase_II/RNase_R"/>
</dbReference>
<dbReference type="SUPFAM" id="SSF50249">
    <property type="entry name" value="Nucleic acid-binding proteins"/>
    <property type="match status" value="2"/>
</dbReference>
<evidence type="ECO:0000256" key="4">
    <source>
        <dbReference type="ARBA" id="ARBA00022801"/>
    </source>
</evidence>
<evidence type="ECO:0000256" key="6">
    <source>
        <dbReference type="ARBA" id="ARBA00022884"/>
    </source>
</evidence>
<evidence type="ECO:0000256" key="5">
    <source>
        <dbReference type="ARBA" id="ARBA00022839"/>
    </source>
</evidence>
<evidence type="ECO:0000259" key="9">
    <source>
        <dbReference type="PROSITE" id="PS50126"/>
    </source>
</evidence>
<dbReference type="Pfam" id="PF17876">
    <property type="entry name" value="CSD2"/>
    <property type="match status" value="1"/>
</dbReference>
<comment type="function">
    <text evidence="7">3'-5' exoribonuclease that releases 5'-nucleoside monophosphates and is involved in maturation of structured RNAs.</text>
</comment>
<keyword evidence="5 7" id="KW-0269">Exonuclease</keyword>
<organism evidence="10 11">
    <name type="scientific">Sinisalibacter aestuarii</name>
    <dbReference type="NCBI Taxonomy" id="2949426"/>
    <lineage>
        <taxon>Bacteria</taxon>
        <taxon>Pseudomonadati</taxon>
        <taxon>Pseudomonadota</taxon>
        <taxon>Alphaproteobacteria</taxon>
        <taxon>Rhodobacterales</taxon>
        <taxon>Roseobacteraceae</taxon>
        <taxon>Sinisalibacter</taxon>
    </lineage>
</organism>
<reference evidence="10" key="1">
    <citation type="journal article" date="2023" name="Int. J. Syst. Evol. Microbiol.">
        <title>Sinisalibacter aestuarii sp. nov., isolated from estuarine sediment of the Arakawa River.</title>
        <authorList>
            <person name="Arafat S.T."/>
            <person name="Hirano S."/>
            <person name="Sato A."/>
            <person name="Takeuchi K."/>
            <person name="Yasuda T."/>
            <person name="Terahara T."/>
            <person name="Hamada M."/>
            <person name="Kobayashi T."/>
        </authorList>
    </citation>
    <scope>NUCLEOTIDE SEQUENCE</scope>
    <source>
        <strain evidence="10">B-399</strain>
    </source>
</reference>
<dbReference type="Gene3D" id="2.40.50.140">
    <property type="entry name" value="Nucleic acid-binding proteins"/>
    <property type="match status" value="1"/>
</dbReference>
<dbReference type="Pfam" id="PF00575">
    <property type="entry name" value="S1"/>
    <property type="match status" value="1"/>
</dbReference>
<keyword evidence="6 7" id="KW-0694">RNA-binding</keyword>
<feature type="domain" description="S1 motif" evidence="9">
    <location>
        <begin position="628"/>
        <end position="709"/>
    </location>
</feature>
<keyword evidence="3 7" id="KW-0540">Nuclease</keyword>
<dbReference type="InterPro" id="IPR011805">
    <property type="entry name" value="RNase_R"/>
</dbReference>
<dbReference type="NCBIfam" id="TIGR02063">
    <property type="entry name" value="RNase_R"/>
    <property type="match status" value="1"/>
</dbReference>
<sequence length="753" mass="83332">MTRIPSKDEVLAWISDNPTLASKRDIAKAFGINGSDRIELKRILRELEDEGHLAKRNKTYRDPDKLPPVAVLEVGEVTPDGDLFANPLEWQGEGAPPRVVFVAKPGDPALKPGDRILCRMTEVKGEDHDYEARLIRRIGQAAHRILGIFRKGAEGGRVVPIDKGADKEWMVPAGATEDAKDGELVEAQQTGPRARMGLPKAKIVARLGDPTEPRAVSLIAIHQHGIPDDFPDDVIAEADAWKPAGLKGREDLRHLPLVTIDPADARDHDDACYAHADDNPKNPGGFVIWVAIADVAHYVTPGSALDREARRRGNSTYFPDRVVPMLPDRLSGDLCSLHEGVPRACLAARIVIDAQGEKKSHSFIRGLMKSRASLNYREVQEAEDGTPNETCAPLMDEVIHPLFAAYRALKLARAQRQPLDLDLPERKIVLTEEGKVESVRFAERYDAHRLIEEMMILANVAAAEELNRLKRPLLFRVHEEPSPEKLEALREVAQASGFTLAKGQVLKTRHLNQLLAQAEGSEFDELINITTLRSMTQAYYSPENFAHFGLALRNYAHFTSPIRRYSDLIVHRALISGHGWGKDGLSPEDIDQLEATAQHISDTERRSMAAERDTTDRYLAAYLSDRVGNEFAGRISGIQRFGAFVKLDETGADGLIPVSTIGAEYFRYDGDAQTLTGEHSGLTLSVGQRVLVRLAEAVPVTGGLMLELIEVDGTTLPTLRGRTPRGGKPVQRKAAKARRSNEKTAKKVRRRRK</sequence>
<dbReference type="SMART" id="SM00955">
    <property type="entry name" value="RNB"/>
    <property type="match status" value="1"/>
</dbReference>
<keyword evidence="4 7" id="KW-0378">Hydrolase</keyword>
<comment type="catalytic activity">
    <reaction evidence="1 7">
        <text>Exonucleolytic cleavage in the 3'- to 5'-direction to yield nucleoside 5'-phosphates.</text>
        <dbReference type="EC" id="3.1.13.1"/>
    </reaction>
</comment>
<keyword evidence="11" id="KW-1185">Reference proteome</keyword>
<dbReference type="CDD" id="cd04471">
    <property type="entry name" value="S1_RNase_R"/>
    <property type="match status" value="1"/>
</dbReference>
<dbReference type="SMART" id="SM00316">
    <property type="entry name" value="S1"/>
    <property type="match status" value="1"/>
</dbReference>
<evidence type="ECO:0000313" key="11">
    <source>
        <dbReference type="Proteomes" id="UP001144205"/>
    </source>
</evidence>
<evidence type="ECO:0000256" key="2">
    <source>
        <dbReference type="ARBA" id="ARBA00022490"/>
    </source>
</evidence>
<feature type="compositionally biased region" description="Basic residues" evidence="8">
    <location>
        <begin position="722"/>
        <end position="738"/>
    </location>
</feature>
<dbReference type="EMBL" id="BROH01000001">
    <property type="protein sequence ID" value="GKY86250.1"/>
    <property type="molecule type" value="Genomic_DNA"/>
</dbReference>
<dbReference type="InterPro" id="IPR022966">
    <property type="entry name" value="RNase_II/R_CS"/>
</dbReference>
<gene>
    <name evidence="7 10" type="primary">rnr</name>
    <name evidence="10" type="ORF">STA1M1_01190</name>
</gene>
<dbReference type="InterPro" id="IPR001900">
    <property type="entry name" value="RNase_II/R"/>
</dbReference>
<dbReference type="PANTHER" id="PTHR23355:SF9">
    <property type="entry name" value="DIS3-LIKE EXONUCLEASE 2"/>
    <property type="match status" value="1"/>
</dbReference>
<evidence type="ECO:0000313" key="10">
    <source>
        <dbReference type="EMBL" id="GKY86250.1"/>
    </source>
</evidence>
<dbReference type="EC" id="3.1.13.1" evidence="7"/>
<comment type="caution">
    <text evidence="10">The sequence shown here is derived from an EMBL/GenBank/DDBJ whole genome shotgun (WGS) entry which is preliminary data.</text>
</comment>
<dbReference type="InterPro" id="IPR040476">
    <property type="entry name" value="CSD2"/>
</dbReference>
<comment type="subcellular location">
    <subcellularLocation>
        <location evidence="7">Cytoplasm</location>
    </subcellularLocation>
</comment>
<comment type="similarity">
    <text evidence="7">Belongs to the RNR ribonuclease family. RNase R subfamily.</text>
</comment>
<protein>
    <recommendedName>
        <fullName evidence="7">Ribonuclease R</fullName>
        <shortName evidence="7">RNase R</shortName>
        <ecNumber evidence="7">3.1.13.1</ecNumber>
    </recommendedName>
</protein>
<dbReference type="RefSeq" id="WP_281840218.1">
    <property type="nucleotide sequence ID" value="NZ_BROH01000001.1"/>
</dbReference>
<evidence type="ECO:0000256" key="8">
    <source>
        <dbReference type="SAM" id="MobiDB-lite"/>
    </source>
</evidence>
<evidence type="ECO:0000256" key="1">
    <source>
        <dbReference type="ARBA" id="ARBA00001849"/>
    </source>
</evidence>
<dbReference type="Pfam" id="PF00773">
    <property type="entry name" value="RNB"/>
    <property type="match status" value="1"/>
</dbReference>
<feature type="region of interest" description="Disordered" evidence="8">
    <location>
        <begin position="717"/>
        <end position="753"/>
    </location>
</feature>
<dbReference type="InterPro" id="IPR050180">
    <property type="entry name" value="RNR_Ribonuclease"/>
</dbReference>